<reference evidence="2" key="1">
    <citation type="journal article" date="2020" name="Nature">
        <title>Giant virus diversity and host interactions through global metagenomics.</title>
        <authorList>
            <person name="Schulz F."/>
            <person name="Roux S."/>
            <person name="Paez-Espino D."/>
            <person name="Jungbluth S."/>
            <person name="Walsh D.A."/>
            <person name="Denef V.J."/>
            <person name="McMahon K.D."/>
            <person name="Konstantinidis K.T."/>
            <person name="Eloe-Fadrosh E.A."/>
            <person name="Kyrpides N.C."/>
            <person name="Woyke T."/>
        </authorList>
    </citation>
    <scope>NUCLEOTIDE SEQUENCE</scope>
    <source>
        <strain evidence="2">GVMAG-M-3300023184-190</strain>
    </source>
</reference>
<sequence length="391" mass="45676">MNATFIYNPELDKYNGAELIAINEAIQFYCIDNANHKITDAMYYHCKLLIKNIFEKSKEKTYNESFLKTVSKEHNNDLIVWADKNNERIIDVKIDEHSMNRTVIFKDTFNSRAFGPYIIKAYYDGKTFCAGINEFTSKVEETEDNSQHLLSFNNPFIQNILTKIPEYTLTYINFLFSLLDIEKHGSYDIIITLCKKLGFEKIYITDTSCRPNYDEDSLNIAMRPSDANLTQTNEFYIDLDDPMVGDMVNFVLPGQFNKYGKEKWSQQPGKIVRVTRNNGKKEYIVYTSTDYSGVKVIKRLESPTEDETTILYQFIIPETETWSSRPGRITREYNNATGNSYDIEVPGETFENVLKVEDYIKMRTWIGGKKKKKNGTRRKFSTKKRTKRIIR</sequence>
<dbReference type="EMBL" id="MN740095">
    <property type="protein sequence ID" value="QHT87627.1"/>
    <property type="molecule type" value="Genomic_DNA"/>
</dbReference>
<feature type="region of interest" description="Disordered" evidence="1">
    <location>
        <begin position="370"/>
        <end position="391"/>
    </location>
</feature>
<protein>
    <submittedName>
        <fullName evidence="2">Uncharacterized protein</fullName>
    </submittedName>
</protein>
<name>A0A6C0I5I6_9ZZZZ</name>
<organism evidence="2">
    <name type="scientific">viral metagenome</name>
    <dbReference type="NCBI Taxonomy" id="1070528"/>
    <lineage>
        <taxon>unclassified sequences</taxon>
        <taxon>metagenomes</taxon>
        <taxon>organismal metagenomes</taxon>
    </lineage>
</organism>
<accession>A0A6C0I5I6</accession>
<evidence type="ECO:0000256" key="1">
    <source>
        <dbReference type="SAM" id="MobiDB-lite"/>
    </source>
</evidence>
<evidence type="ECO:0000313" key="2">
    <source>
        <dbReference type="EMBL" id="QHT87627.1"/>
    </source>
</evidence>
<proteinExistence type="predicted"/>
<dbReference type="AlphaFoldDB" id="A0A6C0I5I6"/>